<keyword evidence="8" id="KW-1185">Reference proteome</keyword>
<dbReference type="Proteomes" id="UP000770717">
    <property type="component" value="Unassembled WGS sequence"/>
</dbReference>
<gene>
    <name evidence="7" type="ORF">GDO78_002841</name>
</gene>
<evidence type="ECO:0000259" key="6">
    <source>
        <dbReference type="Pfam" id="PF13361"/>
    </source>
</evidence>
<feature type="compositionally biased region" description="Polar residues" evidence="5">
    <location>
        <begin position="436"/>
        <end position="456"/>
    </location>
</feature>
<proteinExistence type="predicted"/>
<evidence type="ECO:0000256" key="1">
    <source>
        <dbReference type="ARBA" id="ARBA00022741"/>
    </source>
</evidence>
<dbReference type="Gene3D" id="1.25.40.20">
    <property type="entry name" value="Ankyrin repeat-containing domain"/>
    <property type="match status" value="2"/>
</dbReference>
<feature type="region of interest" description="Disordered" evidence="5">
    <location>
        <begin position="892"/>
        <end position="928"/>
    </location>
</feature>
<dbReference type="Pfam" id="PF13361">
    <property type="entry name" value="UvrD_C"/>
    <property type="match status" value="1"/>
</dbReference>
<dbReference type="EMBL" id="WNTK01000011">
    <property type="protein sequence ID" value="KAG9475983.1"/>
    <property type="molecule type" value="Genomic_DNA"/>
</dbReference>
<keyword evidence="2" id="KW-0378">Hydrolase</keyword>
<evidence type="ECO:0000256" key="2">
    <source>
        <dbReference type="ARBA" id="ARBA00022801"/>
    </source>
</evidence>
<dbReference type="PANTHER" id="PTHR21529">
    <property type="entry name" value="MAMMARY TURMOR VIRUS RECEPTOR HOMOLOG 1, 2 MTVR1, 2"/>
    <property type="match status" value="1"/>
</dbReference>
<comment type="caution">
    <text evidence="7">The sequence shown here is derived from an EMBL/GenBank/DDBJ whole genome shotgun (WGS) entry which is preliminary data.</text>
</comment>
<dbReference type="GO" id="GO:0004386">
    <property type="term" value="F:helicase activity"/>
    <property type="evidence" value="ECO:0007669"/>
    <property type="project" value="UniProtKB-KW"/>
</dbReference>
<dbReference type="InterPro" id="IPR039904">
    <property type="entry name" value="TRANK1"/>
</dbReference>
<feature type="region of interest" description="Disordered" evidence="5">
    <location>
        <begin position="435"/>
        <end position="456"/>
    </location>
</feature>
<dbReference type="PANTHER" id="PTHR21529:SF4">
    <property type="entry name" value="TPR AND ANKYRIN REPEAT-CONTAINING PROTEIN 1"/>
    <property type="match status" value="1"/>
</dbReference>
<dbReference type="InterPro" id="IPR036770">
    <property type="entry name" value="Ankyrin_rpt-contain_sf"/>
</dbReference>
<dbReference type="InterPro" id="IPR014017">
    <property type="entry name" value="DNA_helicase_UvrD-like_C"/>
</dbReference>
<evidence type="ECO:0000313" key="8">
    <source>
        <dbReference type="Proteomes" id="UP000770717"/>
    </source>
</evidence>
<feature type="domain" description="UvrD-like helicase C-terminal" evidence="6">
    <location>
        <begin position="1348"/>
        <end position="1444"/>
    </location>
</feature>
<dbReference type="InterPro" id="IPR027417">
    <property type="entry name" value="P-loop_NTPase"/>
</dbReference>
<sequence>MGADVETIAEHPLHAVILLSMKSDFTGTFTTTLVFFIANNNLFKLVMKMKPNLKKCINNKDGDGNTVLHLVASFPTNSHGYTTKRQSQDVLMLLDFGVDPSITNQQGKDAASVLKRNKNFKAEDIIKKHLACQNSTAVPSANLTEAMCSSAEVKTESLAGALEQFIDFCKQRGQINKLCAHKTVRTFLHTLSSLKEIPSDLKCSIPDIIAECLITHLIQEQKWQEVLLLLTRDANGESTQEGLIQQCPLPKINVFHVINNLSPKMKFRLPLMKLLLEQGVSPNGIGANSKHPIQVCLKKSDFALAYLLLTKGGDPQSVSVTEGDTPLHAAVSVALNNKDDDDGVLMAKYLLDLYSSNPQKYSYLEPNIQDKNGDTVMHLVFQSNNVKHYRKIMDVLARFDIKLTITNHQGKDAKYKIKNSDQRFVAWTESRKKYKQNQPASISKSTKTPTHGNITQRKITVKTLLAPPQPESDIDDQTVQELRVQKTQVELLEQAVVSKKKAMTAKESLLQSIRELLKCAELNKAQPVFDSLRPSVTIQTKEAVINEASVVYTNEVTLDPDGLCNDSCIENNECAANDLTVLNNIKDDFEPLEEDIDLSGIDFNNMTWEVECSPEALKKLGCKSMSQYMKRKIIVSIQKLGSGEWTRSLQKQLKLKSNIKLYEVKLDKGARMLWELAIDFSPRCSEEPEKILSSELSTVKTGRVYTEIIRIWDIVLDHGKLNHAIDSICSAYNRGLTCILRKKLKGITKVTISSNAQKRIPKYFMEDTEFEFDMEHILPDYFPPASAAETEYNIMKFHSFSTDMALNVLSNMNSRVEYPFRVGELEYAVIDLNPKPMETIILIGRSGTGKTTCCLYRLWKKYHSYWAEAVSIGPWLVKQTWQRRKYSENIDISDSEDENSETELSDNPDEGPESLDAEDKSSDDETENPVEYEHYHPIFITKNQVLCQEVQRNFLELSKSTKATSNYKPIEPNVYRLQDIQDDNYPLFITSQQLLLLLDASMPDPFFSRNEDGSLKRSIAGWSTLENIDVLDLLNEDFEMESAPENEAEEIDIEQKEADPRTFVTFEVFAYALWPKMIRGKSLYNAALVWKEIKSFLKGSFEALFCQQGKLTEQEYSKLGKKRAPNFQGDRKEIYRLFCLYEQIKLQLGYFDEEDVLYNLSCRLSKLEALPWSIHELYGDEIQDFTQAELFLLMRCINDPNSMFLTGDTAQSIMKGVSFRFSDLRSLFYYANKNYSGSKKNCIVRKPKQVYQLIQNYRSHSGILHLASGVVDLLQYFFPESFDRLPRDCGLFDGPKPTVLNSCCVSDLAILLRGNKRKTQPIEFGAHQVILVANENAKENIPEELSLALVLTIYEAKGLEFDDVLLYKFFTDTEAPKEWRIISSFSPAPLKNQGNLPLVEVPFESSCNSSQRPFVLDPEMHKMLNGELKQLYTAITRARVNLWIFDENHEKRAPAFDYFVKGNLVEVVDTDNNKDLDDHMFVKTSTKEEWISQGDYYARHQCWKVAAKCYQKGGAIEKEKLAFANDEVLNLQTRKANTKVKPMEYLKLSKTYLECWEPKLALKCLMKAKEFNLCAELCKKLEKSKDAAFFYKKAQDNKSAAQMFEQIGDFEAALNLYYLDKMYDDAAAVIERYKQKHPNTPLQFRMKQFYLEAAADYFKHHKLETMNEMLSNLQIEDQLVFLKNRKLWIEAADLLKSNSRSEEAAALLRKHGMLLEAADLTMRIEFRASCLLAAARRSKASDGDPGNNLSKALQLLHGTNQDVEAAEATLLQGVLERDFRKIMDSFYCFKESSHHAGVVEALYQASVCEESNPSLLTLASYGIESLVILIKALKETKNNADREAVKTCLEFYGLVQTDEQNYFILQHEGPRFLNIQTEEEKTDTELKDVKLSLQKHFLKWLLEISGKIVVNSYPDVCSRYIVGLKCADENCKDFHQPLQYFDLKKILESKKKLITICGLLLEAKNVSEEYSEGLNEIVNLHGYRYCSSLLSLVFSKHFHLRILSENPKMCRYVLLNIPVPAKTMLNKFLESLLREDNKHRRESTDLWLKLMQICSIVSRYPDGLQRLLEEEERQFVREYEIQKVNDSHEDGSRKIYLEGRYGMLKPDTMSDSAKMTHIHFFRLLQTSLQQLYEHRNPDSCKRYFFRFMNLLVKKCVLPLIPNIGNTMMLFEFQFMLSCTVLMRFGKETRVVLPKSYISILHYWEYMFGKKGSLKDTYSILWEYRPKDVWELTRHFRYHNSYLAKVFSGEEKEEFNVLLDAFSDVDCVSSGEAERAMVFWLVMMVNLNGVIPEWAKPILTRHTSEIQSKLDSLRNEFPSKVPRRLVHVVGKLNTTDKTEDLVSLLQELLADRDDERLVECSWRWDLAYGKGQVRGIFFDDKFRFKNPTYVHNMRDTKVSSVVPDQEDFEEEKVDLVAAVAAEVQKQIAVRQLRVTVLVVYIIMKWKNVYRRMQNCHVEESIPDHFKIANVDKTQCNLCGVKFLQTRPLTAQGEIEEDLEDVSSPAVEIEIPNLPGMNEEYNNHIVLENHKQKKNDYKKYLQYFKLNVDSIICKGKSLIQTMGQSSGNHLTSREEFLLEQTKIENKIKVLVDLIEVIYEKKTWSEAENEMRSAVNDLTASVSEGLKLVEKLEQPAAKTQGFQEDYEVDYGGFEELYRRKPKRGKRKPK</sequence>
<reference evidence="7" key="1">
    <citation type="thesis" date="2020" institute="ProQuest LLC" country="789 East Eisenhower Parkway, Ann Arbor, MI, USA">
        <title>Comparative Genomics and Chromosome Evolution.</title>
        <authorList>
            <person name="Mudd A.B."/>
        </authorList>
    </citation>
    <scope>NUCLEOTIDE SEQUENCE</scope>
    <source>
        <strain evidence="7">HN-11 Male</strain>
        <tissue evidence="7">Kidney and liver</tissue>
    </source>
</reference>
<dbReference type="Gene3D" id="3.40.50.300">
    <property type="entry name" value="P-loop containing nucleotide triphosphate hydrolases"/>
    <property type="match status" value="2"/>
</dbReference>
<accession>A0A8J6K000</accession>
<dbReference type="GO" id="GO:0005524">
    <property type="term" value="F:ATP binding"/>
    <property type="evidence" value="ECO:0007669"/>
    <property type="project" value="UniProtKB-KW"/>
</dbReference>
<dbReference type="OrthoDB" id="3156807at2759"/>
<evidence type="ECO:0000256" key="3">
    <source>
        <dbReference type="ARBA" id="ARBA00022806"/>
    </source>
</evidence>
<protein>
    <recommendedName>
        <fullName evidence="6">UvrD-like helicase C-terminal domain-containing protein</fullName>
    </recommendedName>
</protein>
<evidence type="ECO:0000256" key="5">
    <source>
        <dbReference type="SAM" id="MobiDB-lite"/>
    </source>
</evidence>
<evidence type="ECO:0000313" key="7">
    <source>
        <dbReference type="EMBL" id="KAG9475983.1"/>
    </source>
</evidence>
<name>A0A8J6K000_ELECQ</name>
<dbReference type="GO" id="GO:0016787">
    <property type="term" value="F:hydrolase activity"/>
    <property type="evidence" value="ECO:0007669"/>
    <property type="project" value="UniProtKB-KW"/>
</dbReference>
<keyword evidence="4" id="KW-0067">ATP-binding</keyword>
<dbReference type="SMART" id="SM00248">
    <property type="entry name" value="ANK"/>
    <property type="match status" value="4"/>
</dbReference>
<dbReference type="SUPFAM" id="SSF52540">
    <property type="entry name" value="P-loop containing nucleoside triphosphate hydrolases"/>
    <property type="match status" value="1"/>
</dbReference>
<evidence type="ECO:0000256" key="4">
    <source>
        <dbReference type="ARBA" id="ARBA00022840"/>
    </source>
</evidence>
<keyword evidence="1" id="KW-0547">Nucleotide-binding</keyword>
<organism evidence="7 8">
    <name type="scientific">Eleutherodactylus coqui</name>
    <name type="common">Puerto Rican coqui</name>
    <dbReference type="NCBI Taxonomy" id="57060"/>
    <lineage>
        <taxon>Eukaryota</taxon>
        <taxon>Metazoa</taxon>
        <taxon>Chordata</taxon>
        <taxon>Craniata</taxon>
        <taxon>Vertebrata</taxon>
        <taxon>Euteleostomi</taxon>
        <taxon>Amphibia</taxon>
        <taxon>Batrachia</taxon>
        <taxon>Anura</taxon>
        <taxon>Neobatrachia</taxon>
        <taxon>Hyloidea</taxon>
        <taxon>Eleutherodactylidae</taxon>
        <taxon>Eleutherodactylinae</taxon>
        <taxon>Eleutherodactylus</taxon>
        <taxon>Eleutherodactylus</taxon>
    </lineage>
</organism>
<keyword evidence="3" id="KW-0347">Helicase</keyword>
<dbReference type="SUPFAM" id="SSF48403">
    <property type="entry name" value="Ankyrin repeat"/>
    <property type="match status" value="1"/>
</dbReference>
<dbReference type="InterPro" id="IPR002110">
    <property type="entry name" value="Ankyrin_rpt"/>
</dbReference>